<dbReference type="EMBL" id="JAUSQU010000001">
    <property type="protein sequence ID" value="MDP9844288.1"/>
    <property type="molecule type" value="Genomic_DNA"/>
</dbReference>
<evidence type="ECO:0000313" key="3">
    <source>
        <dbReference type="Proteomes" id="UP001225356"/>
    </source>
</evidence>
<name>A0ABT9QC24_9ACTN</name>
<feature type="region of interest" description="Disordered" evidence="1">
    <location>
        <begin position="38"/>
        <end position="59"/>
    </location>
</feature>
<dbReference type="Proteomes" id="UP001225356">
    <property type="component" value="Unassembled WGS sequence"/>
</dbReference>
<gene>
    <name evidence="2" type="ORF">J2853_003499</name>
</gene>
<protein>
    <submittedName>
        <fullName evidence="2">Uncharacterized protein</fullName>
    </submittedName>
</protein>
<organism evidence="2 3">
    <name type="scientific">Streptosporangium lutulentum</name>
    <dbReference type="NCBI Taxonomy" id="1461250"/>
    <lineage>
        <taxon>Bacteria</taxon>
        <taxon>Bacillati</taxon>
        <taxon>Actinomycetota</taxon>
        <taxon>Actinomycetes</taxon>
        <taxon>Streptosporangiales</taxon>
        <taxon>Streptosporangiaceae</taxon>
        <taxon>Streptosporangium</taxon>
    </lineage>
</organism>
<accession>A0ABT9QC24</accession>
<keyword evidence="3" id="KW-1185">Reference proteome</keyword>
<evidence type="ECO:0000313" key="2">
    <source>
        <dbReference type="EMBL" id="MDP9844288.1"/>
    </source>
</evidence>
<comment type="caution">
    <text evidence="2">The sequence shown here is derived from an EMBL/GenBank/DDBJ whole genome shotgun (WGS) entry which is preliminary data.</text>
</comment>
<evidence type="ECO:0000256" key="1">
    <source>
        <dbReference type="SAM" id="MobiDB-lite"/>
    </source>
</evidence>
<proteinExistence type="predicted"/>
<sequence>MSKLHASASAHAIEESVQGRVLVVAGRERVLGIEPGDFGGKSLGKSLGGSADVNPFSSG</sequence>
<dbReference type="RefSeq" id="WP_307559045.1">
    <property type="nucleotide sequence ID" value="NZ_JAUSQU010000001.1"/>
</dbReference>
<reference evidence="2 3" key="1">
    <citation type="submission" date="2023-07" db="EMBL/GenBank/DDBJ databases">
        <title>Sequencing the genomes of 1000 actinobacteria strains.</title>
        <authorList>
            <person name="Klenk H.-P."/>
        </authorList>
    </citation>
    <scope>NUCLEOTIDE SEQUENCE [LARGE SCALE GENOMIC DNA]</scope>
    <source>
        <strain evidence="2 3">DSM 46740</strain>
    </source>
</reference>